<dbReference type="AlphaFoldDB" id="A0A414FYB7"/>
<sequence length="227" mass="26643">MKLIFAGADRPIDVARGYVSTVEVENSCLFARICRSLVSNGGEDVFEQFSLWDEAGNELVPSRVLFAVPDPLHFPWDCTELSNKLLGIMETLLYEDEEARRIFEDYGSQLRGFSQRLTHQVECDYRFNVEWDMRRYLKSFGFSADRGDDLPYIDMLNMFLDFVSDVQLEKVLVFVNLKTFLGKIEFEQFLDRVFFHEMQVLLLENKVCDISYGYESKMRIDQHFLEI</sequence>
<dbReference type="InterPro" id="IPR010146">
    <property type="entry name" value="CRISPR-assoc_prot_Csn2-typ"/>
</dbReference>
<name>A0A414FYB7_9ACTN</name>
<dbReference type="NCBIfam" id="TIGR01866">
    <property type="entry name" value="cas_Csn2"/>
    <property type="match status" value="1"/>
</dbReference>
<dbReference type="Gene3D" id="3.40.50.11940">
    <property type="match status" value="2"/>
</dbReference>
<evidence type="ECO:0000313" key="2">
    <source>
        <dbReference type="Proteomes" id="UP000286050"/>
    </source>
</evidence>
<dbReference type="InterPro" id="IPR038600">
    <property type="entry name" value="Csn2_sf"/>
</dbReference>
<comment type="caution">
    <text evidence="1">The sequence shown here is derived from an EMBL/GenBank/DDBJ whole genome shotgun (WGS) entry which is preliminary data.</text>
</comment>
<accession>A0A414FYB7</accession>
<reference evidence="1 2" key="1">
    <citation type="submission" date="2018-08" db="EMBL/GenBank/DDBJ databases">
        <title>A genome reference for cultivated species of the human gut microbiota.</title>
        <authorList>
            <person name="Zou Y."/>
            <person name="Xue W."/>
            <person name="Luo G."/>
        </authorList>
    </citation>
    <scope>NUCLEOTIDE SEQUENCE [LARGE SCALE GENOMIC DNA]</scope>
    <source>
        <strain evidence="1 2">AM30-5LB</strain>
    </source>
</reference>
<gene>
    <name evidence="1" type="primary">csn2</name>
    <name evidence="1" type="ORF">DW787_03330</name>
</gene>
<proteinExistence type="predicted"/>
<dbReference type="EMBL" id="QSJI01000002">
    <property type="protein sequence ID" value="RHD56586.1"/>
    <property type="molecule type" value="Genomic_DNA"/>
</dbReference>
<dbReference type="Pfam" id="PF09711">
    <property type="entry name" value="Cas_Csn2"/>
    <property type="match status" value="1"/>
</dbReference>
<dbReference type="RefSeq" id="WP_118271637.1">
    <property type="nucleotide sequence ID" value="NZ_QSJI01000002.1"/>
</dbReference>
<organism evidence="1 2">
    <name type="scientific">Collinsella intestinalis</name>
    <dbReference type="NCBI Taxonomy" id="147207"/>
    <lineage>
        <taxon>Bacteria</taxon>
        <taxon>Bacillati</taxon>
        <taxon>Actinomycetota</taxon>
        <taxon>Coriobacteriia</taxon>
        <taxon>Coriobacteriales</taxon>
        <taxon>Coriobacteriaceae</taxon>
        <taxon>Collinsella</taxon>
    </lineage>
</organism>
<evidence type="ECO:0000313" key="1">
    <source>
        <dbReference type="EMBL" id="RHD56586.1"/>
    </source>
</evidence>
<dbReference type="Proteomes" id="UP000286050">
    <property type="component" value="Unassembled WGS sequence"/>
</dbReference>
<protein>
    <submittedName>
        <fullName evidence="1">Type II-A CRISPR-associated protein Csn2</fullName>
    </submittedName>
</protein>